<accession>A0A8F3AHQ9</accession>
<dbReference type="CDD" id="cd07521">
    <property type="entry name" value="HAD_FCP1-like"/>
    <property type="match status" value="1"/>
</dbReference>
<dbReference type="SUPFAM" id="SSF48371">
    <property type="entry name" value="ARM repeat"/>
    <property type="match status" value="1"/>
</dbReference>
<dbReference type="InterPro" id="IPR036412">
    <property type="entry name" value="HAD-like_sf"/>
</dbReference>
<dbReference type="EMBL" id="CP076750">
    <property type="protein sequence ID" value="QWW23533.1"/>
    <property type="molecule type" value="Genomic_DNA"/>
</dbReference>
<dbReference type="PANTHER" id="PTHR12210">
    <property type="entry name" value="DULLARD PROTEIN PHOSPHATASE"/>
    <property type="match status" value="1"/>
</dbReference>
<dbReference type="InterPro" id="IPR050365">
    <property type="entry name" value="TIM50"/>
</dbReference>
<evidence type="ECO:0000259" key="1">
    <source>
        <dbReference type="PROSITE" id="PS50969"/>
    </source>
</evidence>
<proteinExistence type="predicted"/>
<dbReference type="Pfam" id="PF03031">
    <property type="entry name" value="NIF"/>
    <property type="match status" value="1"/>
</dbReference>
<evidence type="ECO:0000313" key="2">
    <source>
        <dbReference type="EMBL" id="QWW23533.1"/>
    </source>
</evidence>
<dbReference type="PROSITE" id="PS50969">
    <property type="entry name" value="FCP1"/>
    <property type="match status" value="1"/>
</dbReference>
<feature type="domain" description="FCP1 homology" evidence="1">
    <location>
        <begin position="162"/>
        <end position="346"/>
    </location>
</feature>
<name>A0A8F3AHQ9_CANAR</name>
<sequence>MNSIKKLVASFEPFYSPPLEAVGKDQAHNEKMFNDEAEIEVPADPEINEMEEPSHPSPKSQKSSFLRQLWSVLVFIPQNLLWRPLMLLWLLITFPFTYFFEEEYPRILSSSSAPNPEEQREKIELLKKERIISNHIKSPNSSSKYLIPPPPRLFPLSRNPDKRKRKKVLILDLDETLIHSLSRGAPRSLGGSGGQCHMIELKVNNVSTLYYVYKRPYCDFFLKELSKWYELQIFTASVQEYADPIIDWLEMDLIDHKKAQGPQHEAQGKVFTKRYYRNDCTYRSGVGYIKDLSKFFPHDDLKNVIILDNSPISYALHEHNAVMIEGWINDQSDRDLINLLPMLYSLSMCIDVRILQTIRDNPVLPRSLIFQVYQLLLFTVRLHEASANPSAEFFNMAELQQIHHNLSVKTDLVNTLKSLGDLLREEQWRSNEACRPSITQTLELVKLSNEAASEGLRVLVNYTADNDENRRFMTSESEQTKAFWDWAVDSLGKDPVVSQRVVILMSQFIHNVSEEDSTKLTAFLGQFTKQLVNFLAQNEVEEVAGVVEILAELHERALGGISMEEASGLKKSIVGTFNTGDEELMLYSAQLFHKLTAIDQFASLFQDPHCTLHLLQKVPEGEESLRTKRTLFAAHGNIFSSPGYDNWNNVEKSIRLCVDSQADLYAVAAAAIDVGNCVRSEKDQQKITKLIEDTVTLETFIGSLVQRPFGDVVQLQCVHCFTNLMSQRTSSLLAANSTALARLNKIVLDNGQFYPEIANLLFKFMKKLIRVAFVEAGGDLLGCKQVWELYAETNAEGHQEVVFALLQAPEAKHLLIEEDVGCELLAALFSVNQSQVQAHVLLEQLKAQAVFFASAAAFVAASIDRPQVDSAIVEPFAKFMESVSGAIGQQEPPESGGNIVANNSKFVAASALNFFEELSPSIACSAAIETCEQFLRSH</sequence>
<gene>
    <name evidence="2" type="ORF">CA7LBN_002334</name>
</gene>
<dbReference type="NCBIfam" id="TIGR02251">
    <property type="entry name" value="HIF-SF_euk"/>
    <property type="match status" value="1"/>
</dbReference>
<dbReference type="InterPro" id="IPR011948">
    <property type="entry name" value="Dullard_phosphatase"/>
</dbReference>
<dbReference type="Gene3D" id="3.40.50.1000">
    <property type="entry name" value="HAD superfamily/HAD-like"/>
    <property type="match status" value="1"/>
</dbReference>
<reference evidence="2" key="1">
    <citation type="submission" date="2021-06" db="EMBL/GenBank/DDBJ databases">
        <title>Candida auris outbreak in lebanese hospital.</title>
        <authorList>
            <person name="Finianos M."/>
        </authorList>
    </citation>
    <scope>NUCLEOTIDE SEQUENCE</scope>
    <source>
        <strain evidence="2">CA7LBN</strain>
    </source>
</reference>
<organism evidence="2">
    <name type="scientific">Candidozyma auris</name>
    <name type="common">Yeast</name>
    <name type="synonym">Candida auris</name>
    <dbReference type="NCBI Taxonomy" id="498019"/>
    <lineage>
        <taxon>Eukaryota</taxon>
        <taxon>Fungi</taxon>
        <taxon>Dikarya</taxon>
        <taxon>Ascomycota</taxon>
        <taxon>Saccharomycotina</taxon>
        <taxon>Pichiomycetes</taxon>
        <taxon>Metschnikowiaceae</taxon>
        <taxon>Candidozyma</taxon>
    </lineage>
</organism>
<protein>
    <recommendedName>
        <fullName evidence="1">FCP1 homology domain-containing protein</fullName>
    </recommendedName>
</protein>
<dbReference type="SUPFAM" id="SSF56784">
    <property type="entry name" value="HAD-like"/>
    <property type="match status" value="1"/>
</dbReference>
<dbReference type="SMART" id="SM00577">
    <property type="entry name" value="CPDc"/>
    <property type="match status" value="1"/>
</dbReference>
<dbReference type="InterPro" id="IPR004274">
    <property type="entry name" value="FCP1_dom"/>
</dbReference>
<dbReference type="InterPro" id="IPR016024">
    <property type="entry name" value="ARM-type_fold"/>
</dbReference>
<dbReference type="InterPro" id="IPR023214">
    <property type="entry name" value="HAD_sf"/>
</dbReference>
<dbReference type="Proteomes" id="UP000825438">
    <property type="component" value="Chromosome II"/>
</dbReference>
<dbReference type="AlphaFoldDB" id="A0A8F3AHQ9"/>
<dbReference type="GO" id="GO:0016791">
    <property type="term" value="F:phosphatase activity"/>
    <property type="evidence" value="ECO:0007669"/>
    <property type="project" value="InterPro"/>
</dbReference>